<dbReference type="Proteomes" id="UP001317613">
    <property type="component" value="Chromosome"/>
</dbReference>
<sequence>MSSKKERGQKLLLLLSKKQDYMTAEELANCLSTSPKTVYRLIKKLTMNFQKVHSYYLRKDEDTS</sequence>
<accession>A0AC59HRF9</accession>
<protein>
    <submittedName>
        <fullName evidence="1">Uncharacterized protein</fullName>
    </submittedName>
</protein>
<name>A0AC59HRF9_ENTFL</name>
<evidence type="ECO:0000313" key="1">
    <source>
        <dbReference type="EMBL" id="BDQ62259.1"/>
    </source>
</evidence>
<dbReference type="EMBL" id="AP026729">
    <property type="protein sequence ID" value="BDQ62259.1"/>
    <property type="molecule type" value="Genomic_DNA"/>
</dbReference>
<proteinExistence type="predicted"/>
<reference evidence="1" key="1">
    <citation type="submission" date="2022-08" db="EMBL/GenBank/DDBJ databases">
        <title>Molecular epidemiological analysis of five strains of VanD-type vancomycin-resistant Enterococcus faecalis.</title>
        <authorList>
            <person name="Mimura K."/>
            <person name="Hashimoto Y."/>
            <person name="Tomita H."/>
        </authorList>
    </citation>
    <scope>NUCLEOTIDE SEQUENCE</scope>
    <source>
        <strain evidence="1">SVR2332</strain>
    </source>
</reference>
<gene>
    <name evidence="1" type="ORF">EfsSVR2332_23370</name>
</gene>
<organism evidence="1 2">
    <name type="scientific">Enterococcus faecalis</name>
    <name type="common">Streptococcus faecalis</name>
    <dbReference type="NCBI Taxonomy" id="1351"/>
    <lineage>
        <taxon>Bacteria</taxon>
        <taxon>Bacillati</taxon>
        <taxon>Bacillota</taxon>
        <taxon>Bacilli</taxon>
        <taxon>Lactobacillales</taxon>
        <taxon>Enterococcaceae</taxon>
        <taxon>Enterococcus</taxon>
    </lineage>
</organism>
<evidence type="ECO:0000313" key="2">
    <source>
        <dbReference type="Proteomes" id="UP001317613"/>
    </source>
</evidence>